<dbReference type="GO" id="GO:0005886">
    <property type="term" value="C:plasma membrane"/>
    <property type="evidence" value="ECO:0007669"/>
    <property type="project" value="UniProtKB-SubCell"/>
</dbReference>
<dbReference type="GO" id="GO:0019350">
    <property type="term" value="P:teichoic acid biosynthetic process"/>
    <property type="evidence" value="ECO:0007669"/>
    <property type="project" value="UniProtKB-KW"/>
</dbReference>
<gene>
    <name evidence="7" type="ORF">GCM10010196_30840</name>
</gene>
<keyword evidence="6" id="KW-0472">Membrane</keyword>
<dbReference type="InterPro" id="IPR007554">
    <property type="entry name" value="Glycerophosphate_synth"/>
</dbReference>
<evidence type="ECO:0000313" key="8">
    <source>
        <dbReference type="Proteomes" id="UP000610303"/>
    </source>
</evidence>
<keyword evidence="3" id="KW-1003">Cell membrane</keyword>
<comment type="caution">
    <text evidence="7">The sequence shown here is derived from an EMBL/GenBank/DDBJ whole genome shotgun (WGS) entry which is preliminary data.</text>
</comment>
<dbReference type="EMBL" id="BMRJ01000004">
    <property type="protein sequence ID" value="GGR34597.1"/>
    <property type="molecule type" value="Genomic_DNA"/>
</dbReference>
<comment type="similarity">
    <text evidence="2">Belongs to the CDP-glycerol glycerophosphotransferase family.</text>
</comment>
<dbReference type="InterPro" id="IPR043148">
    <property type="entry name" value="TagF_C"/>
</dbReference>
<keyword evidence="8" id="KW-1185">Reference proteome</keyword>
<dbReference type="AlphaFoldDB" id="A0A918FFC6"/>
<evidence type="ECO:0000256" key="6">
    <source>
        <dbReference type="ARBA" id="ARBA00023136"/>
    </source>
</evidence>
<dbReference type="GO" id="GO:0047355">
    <property type="term" value="F:CDP-glycerol glycerophosphotransferase activity"/>
    <property type="evidence" value="ECO:0007669"/>
    <property type="project" value="InterPro"/>
</dbReference>
<reference evidence="7" key="2">
    <citation type="submission" date="2020-09" db="EMBL/GenBank/DDBJ databases">
        <authorList>
            <person name="Sun Q."/>
            <person name="Ohkuma M."/>
        </authorList>
    </citation>
    <scope>NUCLEOTIDE SEQUENCE</scope>
    <source>
        <strain evidence="7">JCM 3346</strain>
    </source>
</reference>
<dbReference type="CDD" id="cd01427">
    <property type="entry name" value="HAD_like"/>
    <property type="match status" value="1"/>
</dbReference>
<dbReference type="Gene3D" id="3.40.50.11820">
    <property type="match status" value="1"/>
</dbReference>
<dbReference type="SUPFAM" id="SSF56784">
    <property type="entry name" value="HAD-like"/>
    <property type="match status" value="1"/>
</dbReference>
<dbReference type="InterPro" id="IPR043149">
    <property type="entry name" value="TagF_N"/>
</dbReference>
<reference evidence="7" key="1">
    <citation type="journal article" date="2014" name="Int. J. Syst. Evol. Microbiol.">
        <title>Complete genome sequence of Corynebacterium casei LMG S-19264T (=DSM 44701T), isolated from a smear-ripened cheese.</title>
        <authorList>
            <consortium name="US DOE Joint Genome Institute (JGI-PGF)"/>
            <person name="Walter F."/>
            <person name="Albersmeier A."/>
            <person name="Kalinowski J."/>
            <person name="Ruckert C."/>
        </authorList>
    </citation>
    <scope>NUCLEOTIDE SEQUENCE</scope>
    <source>
        <strain evidence="7">JCM 3346</strain>
    </source>
</reference>
<dbReference type="Proteomes" id="UP000610303">
    <property type="component" value="Unassembled WGS sequence"/>
</dbReference>
<sequence>MRDRRVWLFNSADFSGNPKWLFTFVTRFRPDIEAYWITDSPQIARRVRDLGFQAVGFKGERSQRLQARAGVFVVNQVKERIPEAMRGIVLLNLWHGVGVKRVEREMSTGLLLPRIAAKYIRNNKAYRDTQLFLVTSEMMEEHFERQIGFSEDQIIRGGYPQNIYPRLHGPIASYDHDLLGAKGLAPDTRIVLYAPTYRLSGNSGFMLRALPDLDLVVEALERNNQLLILKMHPQLLGDRAFVELRARYGHHPRLLFWDNALDVYEVFGQIDTAIIDYSSIHYDLIAAGVDSFIRYAYDLDSPAALEPGFDYLDSSCGTLVEGFDELLVALGSDNRVPDAQLEELRRRFWSYDDDETLERIVEHALAYEIRDEQLPTLYSFDVFDTLIHRRAVAPVAIFHAVRQEIQRAGSAFPPFLAQHFVEIRQQSEFAVREGRRKDPLLAEAGEFEITFEAIYDRIARVFDLTQDQVASLIAWEIDYELRNVVPAVARVEEVRALVAAGERVILISDMYLPREVIQRMLASADPLLAGLPLYLSSEFGVEKATKQLYVRAFVDVGYEFGRWVHTGDNAHTDVRMASQLGISTVALETPRLDEFERALTRTIGSYDGFLLAGMLRERRLAGATPEELFVFRIVALYLVPYVLWLVMDAVARGYRTLYFVSRDGYLLRFIADACIRSLGLDLKTQYLFGSRRAWRLASQLDGIDDDTFSPHGSFGGIRTFDALVEASRLDEAELLAMFPEFDRFRRARRFDVAEAAGIVEALRASSEYRGRLAAIARQDRELVTAYLAQEIDFDEPFAFVEYWGRGYTQDCLVRLFGTMGVDDGAPFYYARSIYPPKESSERHNYTSASYSLLMVESIFGNLPYGTTEGYERVDGRIEPRTSPRPHNAALLEAAERVLPEFTEQFLALPVLDRPQLARDAFRFGFEHYRANPTFKDYLELIAPLRYSVELGGSEREFAPRLRVRDVVAYLRGKPVGEITRSFPMSMHRSRGLGPLLFTLQRKVGFRRRVKRIWFGFVARLPKRRFVPQIGPNPPVGARPAVPETD</sequence>
<evidence type="ECO:0000256" key="2">
    <source>
        <dbReference type="ARBA" id="ARBA00010488"/>
    </source>
</evidence>
<evidence type="ECO:0000256" key="3">
    <source>
        <dbReference type="ARBA" id="ARBA00022475"/>
    </source>
</evidence>
<dbReference type="Gene3D" id="1.10.150.400">
    <property type="match status" value="1"/>
</dbReference>
<proteinExistence type="inferred from homology"/>
<evidence type="ECO:0000313" key="7">
    <source>
        <dbReference type="EMBL" id="GGR34597.1"/>
    </source>
</evidence>
<evidence type="ECO:0000256" key="4">
    <source>
        <dbReference type="ARBA" id="ARBA00022679"/>
    </source>
</evidence>
<dbReference type="Gene3D" id="3.40.50.1000">
    <property type="entry name" value="HAD superfamily/HAD-like"/>
    <property type="match status" value="1"/>
</dbReference>
<protein>
    <submittedName>
        <fullName evidence="7">Uncharacterized protein</fullName>
    </submittedName>
</protein>
<keyword evidence="4" id="KW-0808">Transferase</keyword>
<dbReference type="Gene3D" id="3.40.50.12580">
    <property type="match status" value="1"/>
</dbReference>
<name>A0A918FFC6_AGRME</name>
<comment type="subcellular location">
    <subcellularLocation>
        <location evidence="1">Cell membrane</location>
        <topology evidence="1">Peripheral membrane protein</topology>
    </subcellularLocation>
</comment>
<dbReference type="InterPro" id="IPR023214">
    <property type="entry name" value="HAD_sf"/>
</dbReference>
<dbReference type="InterPro" id="IPR051612">
    <property type="entry name" value="Teichoic_Acid_Biosynth"/>
</dbReference>
<evidence type="ECO:0000256" key="1">
    <source>
        <dbReference type="ARBA" id="ARBA00004202"/>
    </source>
</evidence>
<dbReference type="PANTHER" id="PTHR37316">
    <property type="entry name" value="TEICHOIC ACID GLYCEROL-PHOSPHATE PRIMASE"/>
    <property type="match status" value="1"/>
</dbReference>
<dbReference type="PANTHER" id="PTHR37316:SF3">
    <property type="entry name" value="TEICHOIC ACID GLYCEROL-PHOSPHATE TRANSFERASE"/>
    <property type="match status" value="1"/>
</dbReference>
<dbReference type="Pfam" id="PF04464">
    <property type="entry name" value="Glyphos_transf"/>
    <property type="match status" value="1"/>
</dbReference>
<accession>A0A918FFC6</accession>
<dbReference type="InterPro" id="IPR036412">
    <property type="entry name" value="HAD-like_sf"/>
</dbReference>
<organism evidence="7 8">
    <name type="scientific">Agromyces mediolanus</name>
    <name type="common">Corynebacterium mediolanum</name>
    <dbReference type="NCBI Taxonomy" id="41986"/>
    <lineage>
        <taxon>Bacteria</taxon>
        <taxon>Bacillati</taxon>
        <taxon>Actinomycetota</taxon>
        <taxon>Actinomycetes</taxon>
        <taxon>Micrococcales</taxon>
        <taxon>Microbacteriaceae</taxon>
        <taxon>Agromyces</taxon>
    </lineage>
</organism>
<evidence type="ECO:0000256" key="5">
    <source>
        <dbReference type="ARBA" id="ARBA00022944"/>
    </source>
</evidence>
<keyword evidence="5" id="KW-0777">Teichoic acid biosynthesis</keyword>